<sequence>MRCMGRHTERDNLVCCTALVEFRRRLATMAVKDNNYPVGGLMSIPVRLVNLSREDDERRYFPARGVDSLNRGHPFTIAWLYEDCSAYCIRACDYF</sequence>
<dbReference type="EMBL" id="KV745481">
    <property type="protein sequence ID" value="OCK74428.1"/>
    <property type="molecule type" value="Genomic_DNA"/>
</dbReference>
<reference evidence="1 2" key="1">
    <citation type="journal article" date="2016" name="Nat. Commun.">
        <title>Ectomycorrhizal ecology is imprinted in the genome of the dominant symbiotic fungus Cenococcum geophilum.</title>
        <authorList>
            <consortium name="DOE Joint Genome Institute"/>
            <person name="Peter M."/>
            <person name="Kohler A."/>
            <person name="Ohm R.A."/>
            <person name="Kuo A."/>
            <person name="Krutzmann J."/>
            <person name="Morin E."/>
            <person name="Arend M."/>
            <person name="Barry K.W."/>
            <person name="Binder M."/>
            <person name="Choi C."/>
            <person name="Clum A."/>
            <person name="Copeland A."/>
            <person name="Grisel N."/>
            <person name="Haridas S."/>
            <person name="Kipfer T."/>
            <person name="LaButti K."/>
            <person name="Lindquist E."/>
            <person name="Lipzen A."/>
            <person name="Maire R."/>
            <person name="Meier B."/>
            <person name="Mihaltcheva S."/>
            <person name="Molinier V."/>
            <person name="Murat C."/>
            <person name="Poggeler S."/>
            <person name="Quandt C.A."/>
            <person name="Sperisen C."/>
            <person name="Tritt A."/>
            <person name="Tisserant E."/>
            <person name="Crous P.W."/>
            <person name="Henrissat B."/>
            <person name="Nehls U."/>
            <person name="Egli S."/>
            <person name="Spatafora J.W."/>
            <person name="Grigoriev I.V."/>
            <person name="Martin F.M."/>
        </authorList>
    </citation>
    <scope>NUCLEOTIDE SEQUENCE [LARGE SCALE GENOMIC DNA]</scope>
    <source>
        <strain evidence="1 2">CBS 459.81</strain>
    </source>
</reference>
<dbReference type="AlphaFoldDB" id="A0A8E2DZH9"/>
<name>A0A8E2DZH9_9PEZI</name>
<evidence type="ECO:0000313" key="2">
    <source>
        <dbReference type="Proteomes" id="UP000250266"/>
    </source>
</evidence>
<evidence type="ECO:0000313" key="1">
    <source>
        <dbReference type="EMBL" id="OCK74428.1"/>
    </source>
</evidence>
<gene>
    <name evidence="1" type="ORF">K432DRAFT_469635</name>
</gene>
<organism evidence="1 2">
    <name type="scientific">Lepidopterella palustris CBS 459.81</name>
    <dbReference type="NCBI Taxonomy" id="1314670"/>
    <lineage>
        <taxon>Eukaryota</taxon>
        <taxon>Fungi</taxon>
        <taxon>Dikarya</taxon>
        <taxon>Ascomycota</taxon>
        <taxon>Pezizomycotina</taxon>
        <taxon>Dothideomycetes</taxon>
        <taxon>Pleosporomycetidae</taxon>
        <taxon>Mytilinidiales</taxon>
        <taxon>Argynnaceae</taxon>
        <taxon>Lepidopterella</taxon>
    </lineage>
</organism>
<keyword evidence="2" id="KW-1185">Reference proteome</keyword>
<protein>
    <submittedName>
        <fullName evidence="1">Uncharacterized protein</fullName>
    </submittedName>
</protein>
<accession>A0A8E2DZH9</accession>
<proteinExistence type="predicted"/>
<dbReference type="Proteomes" id="UP000250266">
    <property type="component" value="Unassembled WGS sequence"/>
</dbReference>